<feature type="non-terminal residue" evidence="1">
    <location>
        <position position="1"/>
    </location>
</feature>
<protein>
    <submittedName>
        <fullName evidence="1">Uncharacterized protein</fullName>
    </submittedName>
</protein>
<organism evidence="1">
    <name type="scientific">marine sediment metagenome</name>
    <dbReference type="NCBI Taxonomy" id="412755"/>
    <lineage>
        <taxon>unclassified sequences</taxon>
        <taxon>metagenomes</taxon>
        <taxon>ecological metagenomes</taxon>
    </lineage>
</organism>
<proteinExistence type="predicted"/>
<comment type="caution">
    <text evidence="1">The sequence shown here is derived from an EMBL/GenBank/DDBJ whole genome shotgun (WGS) entry which is preliminary data.</text>
</comment>
<accession>X0U7Z3</accession>
<dbReference type="EMBL" id="BARS01021289">
    <property type="protein sequence ID" value="GAG01924.1"/>
    <property type="molecule type" value="Genomic_DNA"/>
</dbReference>
<name>X0U7Z3_9ZZZZ</name>
<dbReference type="AlphaFoldDB" id="X0U7Z3"/>
<gene>
    <name evidence="1" type="ORF">S01H1_34217</name>
</gene>
<sequence length="113" mass="13165">RPEFALVCGIKWVWDTRPGPCIITQPLVVEGGYMEKGYKGRIFVFSFNADDYYRLFYSCVCLRSGHECRKGRWVTKAEYYRYCLPTDPPKYSLRAMCKGIHGNYPSTFNDLVP</sequence>
<reference evidence="1" key="1">
    <citation type="journal article" date="2014" name="Front. Microbiol.">
        <title>High frequency of phylogenetically diverse reductive dehalogenase-homologous genes in deep subseafloor sedimentary metagenomes.</title>
        <authorList>
            <person name="Kawai M."/>
            <person name="Futagami T."/>
            <person name="Toyoda A."/>
            <person name="Takaki Y."/>
            <person name="Nishi S."/>
            <person name="Hori S."/>
            <person name="Arai W."/>
            <person name="Tsubouchi T."/>
            <person name="Morono Y."/>
            <person name="Uchiyama I."/>
            <person name="Ito T."/>
            <person name="Fujiyama A."/>
            <person name="Inagaki F."/>
            <person name="Takami H."/>
        </authorList>
    </citation>
    <scope>NUCLEOTIDE SEQUENCE</scope>
    <source>
        <strain evidence="1">Expedition CK06-06</strain>
    </source>
</reference>
<evidence type="ECO:0000313" key="1">
    <source>
        <dbReference type="EMBL" id="GAG01924.1"/>
    </source>
</evidence>